<comment type="caution">
    <text evidence="1">The sequence shown here is derived from an EMBL/GenBank/DDBJ whole genome shotgun (WGS) entry which is preliminary data.</text>
</comment>
<dbReference type="EMBL" id="LATX01002191">
    <property type="protein sequence ID" value="KTB33120.1"/>
    <property type="molecule type" value="Genomic_DNA"/>
</dbReference>
<evidence type="ECO:0000313" key="2">
    <source>
        <dbReference type="Proteomes" id="UP000054988"/>
    </source>
</evidence>
<organism evidence="1 2">
    <name type="scientific">Moniliophthora roreri</name>
    <name type="common">Frosty pod rot fungus</name>
    <name type="synonym">Monilia roreri</name>
    <dbReference type="NCBI Taxonomy" id="221103"/>
    <lineage>
        <taxon>Eukaryota</taxon>
        <taxon>Fungi</taxon>
        <taxon>Dikarya</taxon>
        <taxon>Basidiomycota</taxon>
        <taxon>Agaricomycotina</taxon>
        <taxon>Agaricomycetes</taxon>
        <taxon>Agaricomycetidae</taxon>
        <taxon>Agaricales</taxon>
        <taxon>Marasmiineae</taxon>
        <taxon>Marasmiaceae</taxon>
        <taxon>Moniliophthora</taxon>
    </lineage>
</organism>
<reference evidence="1 2" key="1">
    <citation type="submission" date="2015-12" db="EMBL/GenBank/DDBJ databases">
        <title>Draft genome sequence of Moniliophthora roreri, the causal agent of frosty pod rot of cacao.</title>
        <authorList>
            <person name="Aime M.C."/>
            <person name="Diaz-Valderrama J.R."/>
            <person name="Kijpornyongpan T."/>
            <person name="Phillips-Mora W."/>
        </authorList>
    </citation>
    <scope>NUCLEOTIDE SEQUENCE [LARGE SCALE GENOMIC DNA]</scope>
    <source>
        <strain evidence="1 2">MCA 2952</strain>
    </source>
</reference>
<protein>
    <recommendedName>
        <fullName evidence="3">Fungal-type protein kinase domain-containing protein</fullName>
    </recommendedName>
</protein>
<dbReference type="AlphaFoldDB" id="A0A0W0F9U8"/>
<proteinExistence type="predicted"/>
<dbReference type="Proteomes" id="UP000054988">
    <property type="component" value="Unassembled WGS sequence"/>
</dbReference>
<name>A0A0W0F9U8_MONRR</name>
<gene>
    <name evidence="1" type="ORF">WG66_14310</name>
</gene>
<sequence>MTGQFVRPIKPAIFFERFLPESGPSMLSTVQVLQELEVVAAKENEIEMYEPFFFATLPLIEDSQSGVFLDRKVKPDVMFYDKDGVPSKPSAALARGCGEFKIKLEDEPFALDGKTPFETDTLHSRDTHDQITGTLYTNAIQALQYRTHSFSFFINGSSCRLVHWSRSQAVVTEPFNYTKEDWILIFFWRLGHSTKATYGVDDSFTAVTDNVMATKARQVLGLLRIRFPSPTMSPK</sequence>
<evidence type="ECO:0000313" key="1">
    <source>
        <dbReference type="EMBL" id="KTB33120.1"/>
    </source>
</evidence>
<evidence type="ECO:0008006" key="3">
    <source>
        <dbReference type="Google" id="ProtNLM"/>
    </source>
</evidence>
<accession>A0A0W0F9U8</accession>